<dbReference type="AlphaFoldDB" id="A0A060SPR4"/>
<evidence type="ECO:0000313" key="3">
    <source>
        <dbReference type="Proteomes" id="UP000029665"/>
    </source>
</evidence>
<gene>
    <name evidence="2" type="ORF">BN946_scf184740.g9</name>
</gene>
<comment type="caution">
    <text evidence="2">The sequence shown here is derived from an EMBL/GenBank/DDBJ whole genome shotgun (WGS) entry which is preliminary data.</text>
</comment>
<name>A0A060SPR4_PYCCI</name>
<protein>
    <submittedName>
        <fullName evidence="2">Uncharacterized protein</fullName>
    </submittedName>
</protein>
<evidence type="ECO:0000256" key="1">
    <source>
        <dbReference type="SAM" id="MobiDB-lite"/>
    </source>
</evidence>
<dbReference type="Proteomes" id="UP000029665">
    <property type="component" value="Unassembled WGS sequence"/>
</dbReference>
<reference evidence="2" key="1">
    <citation type="submission" date="2014-01" db="EMBL/GenBank/DDBJ databases">
        <title>The genome of the white-rot fungus Pycnoporus cinnabarinus: a basidiomycete model with a versatile arsenal for lignocellulosic biomass breakdown.</title>
        <authorList>
            <person name="Levasseur A."/>
            <person name="Lomascolo A."/>
            <person name="Ruiz-Duenas F.J."/>
            <person name="Uzan E."/>
            <person name="Piumi F."/>
            <person name="Kues U."/>
            <person name="Ram A.F.J."/>
            <person name="Murat C."/>
            <person name="Haon M."/>
            <person name="Benoit I."/>
            <person name="Arfi Y."/>
            <person name="Chevret D."/>
            <person name="Drula E."/>
            <person name="Kwon M.J."/>
            <person name="Gouret P."/>
            <person name="Lesage-Meessen L."/>
            <person name="Lombard V."/>
            <person name="Mariette J."/>
            <person name="Noirot C."/>
            <person name="Park J."/>
            <person name="Patyshakuliyeva A."/>
            <person name="Wieneger R.A.B."/>
            <person name="Wosten H.A.B."/>
            <person name="Martin F."/>
            <person name="Coutinho P.M."/>
            <person name="de Vries R."/>
            <person name="Martinez A.T."/>
            <person name="Klopp C."/>
            <person name="Pontarotti P."/>
            <person name="Henrissat B."/>
            <person name="Record E."/>
        </authorList>
    </citation>
    <scope>NUCLEOTIDE SEQUENCE [LARGE SCALE GENOMIC DNA]</scope>
    <source>
        <strain evidence="2">BRFM137</strain>
    </source>
</reference>
<dbReference type="EMBL" id="CCBP010000344">
    <property type="protein sequence ID" value="CDO76166.1"/>
    <property type="molecule type" value="Genomic_DNA"/>
</dbReference>
<sequence>MPASQSFYDCECQADQSKSKQKELRSPVKSSHSDFGSSSLGKPAVDEDDLKMGPAIVVKPPGPGTAHVHDKFKLLAEISAHGTQSLADGVALLEDIKTAYLALHKQLDGLKEELRTLPFEDMTWLSPRCGRILHD</sequence>
<evidence type="ECO:0000313" key="2">
    <source>
        <dbReference type="EMBL" id="CDO76166.1"/>
    </source>
</evidence>
<feature type="region of interest" description="Disordered" evidence="1">
    <location>
        <begin position="1"/>
        <end position="47"/>
    </location>
</feature>
<proteinExistence type="predicted"/>
<dbReference type="HOGENOM" id="CLU_1886808_0_0_1"/>
<feature type="compositionally biased region" description="Basic and acidic residues" evidence="1">
    <location>
        <begin position="17"/>
        <end position="26"/>
    </location>
</feature>
<organism evidence="2 3">
    <name type="scientific">Pycnoporus cinnabarinus</name>
    <name type="common">Cinnabar-red polypore</name>
    <name type="synonym">Trametes cinnabarina</name>
    <dbReference type="NCBI Taxonomy" id="5643"/>
    <lineage>
        <taxon>Eukaryota</taxon>
        <taxon>Fungi</taxon>
        <taxon>Dikarya</taxon>
        <taxon>Basidiomycota</taxon>
        <taxon>Agaricomycotina</taxon>
        <taxon>Agaricomycetes</taxon>
        <taxon>Polyporales</taxon>
        <taxon>Polyporaceae</taxon>
        <taxon>Trametes</taxon>
    </lineage>
</organism>
<accession>A0A060SPR4</accession>
<keyword evidence="3" id="KW-1185">Reference proteome</keyword>